<dbReference type="EMBL" id="MK411292">
    <property type="protein sequence ID" value="QCQ67522.1"/>
    <property type="molecule type" value="Genomic_DNA"/>
</dbReference>
<evidence type="ECO:0000313" key="2">
    <source>
        <dbReference type="EMBL" id="QCQ67522.1"/>
    </source>
</evidence>
<proteinExistence type="predicted"/>
<keyword evidence="4" id="KW-0808">Transferase</keyword>
<reference evidence="4" key="2">
    <citation type="submission" date="2019-11" db="EMBL/GenBank/DDBJ databases">
        <title>Strain of Lymantria dispar multiple nucleopolyhedrovirus, used for insecticide preparation.</title>
        <authorList>
            <person name="Kolosov A.V."/>
            <person name="Moiseeva A.A."/>
            <person name="Okhlopkova O.V."/>
            <person name="Safatov A.S."/>
        </authorList>
    </citation>
    <scope>NUCLEOTIDE SEQUENCE</scope>
    <source>
        <strain evidence="4">NSh-07</strain>
    </source>
</reference>
<dbReference type="EMBL" id="MN661137">
    <property type="protein sequence ID" value="QIT08158.1"/>
    <property type="molecule type" value="Genomic_DNA"/>
</dbReference>
<dbReference type="EMBL" id="MK411291">
    <property type="protein sequence ID" value="QCQ67362.1"/>
    <property type="molecule type" value="Genomic_DNA"/>
</dbReference>
<sequence length="179" mass="21218">MDLLQQTQQLYSKLKKIRQHYDNKVFVYFTNRTKNSQNVKFFQDLFYLKAYLFALQEQLNCLELNAKTDKSKTEFVGDLYELDFDNEQIESLLESRDPAALVAKYGAHRLPEFLRRSFDQNAEGLVRVIGEFVAKRKVHWKKNDNVQLLDELVYLKSKIIKHLCMIEKLSDKADKWLSS</sequence>
<organismHost>
    <name type="scientific">Lepidoptera</name>
    <name type="common">moths &amp; butterflies</name>
    <dbReference type="NCBI Taxonomy" id="7088"/>
</organismHost>
<dbReference type="InterPro" id="IPR009672">
    <property type="entry name" value="Pkip-1"/>
</dbReference>
<organism evidence="3">
    <name type="scientific">Lymantria dispar multicapsid nuclear polyhedrosis virus</name>
    <name type="common">LdMNPV</name>
    <dbReference type="NCBI Taxonomy" id="10449"/>
    <lineage>
        <taxon>Viruses</taxon>
        <taxon>Viruses incertae sedis</taxon>
        <taxon>Naldaviricetes</taxon>
        <taxon>Lefavirales</taxon>
        <taxon>Baculoviridae</taxon>
        <taxon>Alphabaculovirus</taxon>
        <taxon>Alphabaculovirus lydisparis</taxon>
    </lineage>
</organism>
<name>A0A4P8NQF7_NPVLD</name>
<accession>A0A4P8NQF7</accession>
<dbReference type="GO" id="GO:0016301">
    <property type="term" value="F:kinase activity"/>
    <property type="evidence" value="ECO:0007669"/>
    <property type="project" value="UniProtKB-KW"/>
</dbReference>
<dbReference type="EMBL" id="MK411293">
    <property type="protein sequence ID" value="QCQ67681.1"/>
    <property type="molecule type" value="Genomic_DNA"/>
</dbReference>
<evidence type="ECO:0000313" key="4">
    <source>
        <dbReference type="EMBL" id="QIT08158.1"/>
    </source>
</evidence>
<reference evidence="3" key="1">
    <citation type="submission" date="2019-01" db="EMBL/GenBank/DDBJ databases">
        <title>New Siberian Lymantria dispar nucleopolyhedrovirus strain forms single nucleocapsids within cubic polyhedra.</title>
        <authorList>
            <person name="Pavlushin S.V."/>
            <person name="Ilinsky Y.Y."/>
            <person name="Belousova I.A."/>
            <person name="Bayborodin S.I."/>
            <person name="Lunev E.A."/>
            <person name="Toshchakov S.V."/>
            <person name="Martemyanov V.V."/>
        </authorList>
    </citation>
    <scope>NUCLEOTIDE SEQUENCE</scope>
    <source>
        <strain evidence="1">LDMN_Nsk06_pass_01_repl_01</strain>
        <strain evidence="2">LDMN_Nsk07_pass_01_repl_02</strain>
        <strain evidence="3">LDMN_Nsk15_pass_02_repl_01</strain>
    </source>
</reference>
<protein>
    <submittedName>
        <fullName evidence="3">PKIP-1</fullName>
    </submittedName>
    <submittedName>
        <fullName evidence="4">Protein kinase interacting protein</fullName>
    </submittedName>
</protein>
<keyword evidence="4" id="KW-0418">Kinase</keyword>
<evidence type="ECO:0000313" key="1">
    <source>
        <dbReference type="EMBL" id="QCQ67362.1"/>
    </source>
</evidence>
<evidence type="ECO:0000313" key="3">
    <source>
        <dbReference type="EMBL" id="QCQ67681.1"/>
    </source>
</evidence>
<dbReference type="Pfam" id="PF06878">
    <property type="entry name" value="Pkip-1"/>
    <property type="match status" value="1"/>
</dbReference>